<accession>A0AAW5TT14</accession>
<protein>
    <submittedName>
        <fullName evidence="1">DNA-binding PadR family transcriptional regulator</fullName>
    </submittedName>
</protein>
<dbReference type="Pfam" id="PF10711">
    <property type="entry name" value="DUF2513"/>
    <property type="match status" value="1"/>
</dbReference>
<sequence>MLYLEDNLELDDSIESYGLANILKDYAPDEVVYSISKLVEAGYISGISVKTLASGPSYIITTITWSGHKFIDNVRTPQVWTETKQLTSKFGAVSIDIISQVAASVISKALGI</sequence>
<proteinExistence type="predicted"/>
<dbReference type="GO" id="GO:0003677">
    <property type="term" value="F:DNA binding"/>
    <property type="evidence" value="ECO:0007669"/>
    <property type="project" value="UniProtKB-KW"/>
</dbReference>
<organism evidence="1 2">
    <name type="scientific">Lactococcus lactis</name>
    <dbReference type="NCBI Taxonomy" id="1358"/>
    <lineage>
        <taxon>Bacteria</taxon>
        <taxon>Bacillati</taxon>
        <taxon>Bacillota</taxon>
        <taxon>Bacilli</taxon>
        <taxon>Lactobacillales</taxon>
        <taxon>Streptococcaceae</taxon>
        <taxon>Lactococcus</taxon>
    </lineage>
</organism>
<name>A0AAW5TT14_9LACT</name>
<comment type="caution">
    <text evidence="1">The sequence shown here is derived from an EMBL/GenBank/DDBJ whole genome shotgun (WGS) entry which is preliminary data.</text>
</comment>
<reference evidence="1" key="1">
    <citation type="submission" date="2023-08" db="EMBL/GenBank/DDBJ databases">
        <title>Genomic analyses of the natural microbiome of Caenorhabditis elegans.</title>
        <authorList>
            <person name="Samuel B."/>
        </authorList>
    </citation>
    <scope>NUCLEOTIDE SEQUENCE</scope>
    <source>
        <strain evidence="1">BIGb0220</strain>
    </source>
</reference>
<evidence type="ECO:0000313" key="2">
    <source>
        <dbReference type="Proteomes" id="UP001207687"/>
    </source>
</evidence>
<dbReference type="EMBL" id="JAOQNN010000001">
    <property type="protein sequence ID" value="MCW2280115.1"/>
    <property type="molecule type" value="Genomic_DNA"/>
</dbReference>
<keyword evidence="1" id="KW-0238">DNA-binding</keyword>
<dbReference type="Proteomes" id="UP001207687">
    <property type="component" value="Unassembled WGS sequence"/>
</dbReference>
<gene>
    <name evidence="1" type="ORF">M2256_000573</name>
</gene>
<evidence type="ECO:0000313" key="1">
    <source>
        <dbReference type="EMBL" id="MCW2280115.1"/>
    </source>
</evidence>
<dbReference type="InterPro" id="IPR019650">
    <property type="entry name" value="DUF2513"/>
</dbReference>
<dbReference type="AlphaFoldDB" id="A0AAW5TT14"/>